<reference evidence="15 16" key="1">
    <citation type="submission" date="2016-08" db="EMBL/GenBank/DDBJ databases">
        <title>A novel genetic cassette of butanologenic Thermoanaerobacterium thermosaccharolyticum that directly convert cellulose to butanol.</title>
        <authorList>
            <person name="Li T."/>
            <person name="He J."/>
        </authorList>
    </citation>
    <scope>NUCLEOTIDE SEQUENCE [LARGE SCALE GENOMIC DNA]</scope>
    <source>
        <strain evidence="15 16">TG57</strain>
    </source>
</reference>
<proteinExistence type="inferred from homology"/>
<dbReference type="RefSeq" id="WP_094397878.1">
    <property type="nucleotide sequence ID" value="NZ_CP016893.1"/>
</dbReference>
<dbReference type="Gene3D" id="3.40.1390.10">
    <property type="entry name" value="MurE/MurF, N-terminal domain"/>
    <property type="match status" value="1"/>
</dbReference>
<evidence type="ECO:0000313" key="16">
    <source>
        <dbReference type="Proteomes" id="UP000214975"/>
    </source>
</evidence>
<keyword evidence="6 10" id="KW-0133">Cell shape</keyword>
<evidence type="ECO:0000256" key="6">
    <source>
        <dbReference type="ARBA" id="ARBA00022960"/>
    </source>
</evidence>
<gene>
    <name evidence="10" type="primary">murF</name>
    <name evidence="15" type="ORF">Thert_02919</name>
</gene>
<dbReference type="InterPro" id="IPR000713">
    <property type="entry name" value="Mur_ligase_N"/>
</dbReference>
<dbReference type="NCBIfam" id="TIGR01143">
    <property type="entry name" value="murF"/>
    <property type="match status" value="1"/>
</dbReference>
<evidence type="ECO:0000256" key="10">
    <source>
        <dbReference type="HAMAP-Rule" id="MF_02019"/>
    </source>
</evidence>
<keyword evidence="4 10" id="KW-0547">Nucleotide-binding</keyword>
<comment type="catalytic activity">
    <reaction evidence="10 11">
        <text>D-alanyl-D-alanine + UDP-N-acetyl-alpha-D-muramoyl-L-alanyl-gamma-D-glutamyl-meso-2,6-diaminopimelate + ATP = UDP-N-acetyl-alpha-D-muramoyl-L-alanyl-gamma-D-glutamyl-meso-2,6-diaminopimeloyl-D-alanyl-D-alanine + ADP + phosphate + H(+)</text>
        <dbReference type="Rhea" id="RHEA:28374"/>
        <dbReference type="ChEBI" id="CHEBI:15378"/>
        <dbReference type="ChEBI" id="CHEBI:30616"/>
        <dbReference type="ChEBI" id="CHEBI:43474"/>
        <dbReference type="ChEBI" id="CHEBI:57822"/>
        <dbReference type="ChEBI" id="CHEBI:61386"/>
        <dbReference type="ChEBI" id="CHEBI:83905"/>
        <dbReference type="ChEBI" id="CHEBI:456216"/>
        <dbReference type="EC" id="6.3.2.10"/>
    </reaction>
</comment>
<dbReference type="GO" id="GO:0005524">
    <property type="term" value="F:ATP binding"/>
    <property type="evidence" value="ECO:0007669"/>
    <property type="project" value="UniProtKB-UniRule"/>
</dbReference>
<comment type="subcellular location">
    <subcellularLocation>
        <location evidence="10 11">Cytoplasm</location>
    </subcellularLocation>
</comment>
<evidence type="ECO:0000259" key="13">
    <source>
        <dbReference type="Pfam" id="PF02875"/>
    </source>
</evidence>
<dbReference type="HAMAP" id="MF_02019">
    <property type="entry name" value="MurF"/>
    <property type="match status" value="1"/>
</dbReference>
<dbReference type="GO" id="GO:0005737">
    <property type="term" value="C:cytoplasm"/>
    <property type="evidence" value="ECO:0007669"/>
    <property type="project" value="UniProtKB-SubCell"/>
</dbReference>
<keyword evidence="5 10" id="KW-0067">ATP-binding</keyword>
<evidence type="ECO:0000313" key="15">
    <source>
        <dbReference type="EMBL" id="AST58721.1"/>
    </source>
</evidence>
<dbReference type="GO" id="GO:0047480">
    <property type="term" value="F:UDP-N-acetylmuramoyl-tripeptide-D-alanyl-D-alanine ligase activity"/>
    <property type="evidence" value="ECO:0007669"/>
    <property type="project" value="UniProtKB-UniRule"/>
</dbReference>
<accession>A0A223I1W5</accession>
<dbReference type="AlphaFoldDB" id="A0A223I1W5"/>
<dbReference type="GO" id="GO:0071555">
    <property type="term" value="P:cell wall organization"/>
    <property type="evidence" value="ECO:0007669"/>
    <property type="project" value="UniProtKB-KW"/>
</dbReference>
<dbReference type="PANTHER" id="PTHR43024:SF1">
    <property type="entry name" value="UDP-N-ACETYLMURAMOYL-TRIPEPTIDE--D-ALANYL-D-ALANINE LIGASE"/>
    <property type="match status" value="1"/>
</dbReference>
<dbReference type="InterPro" id="IPR036565">
    <property type="entry name" value="Mur-like_cat_sf"/>
</dbReference>
<keyword evidence="8 10" id="KW-0131">Cell cycle</keyword>
<dbReference type="EC" id="6.3.2.10" evidence="10 11"/>
<keyword evidence="7 10" id="KW-0573">Peptidoglycan synthesis</keyword>
<dbReference type="InterPro" id="IPR036615">
    <property type="entry name" value="Mur_ligase_C_dom_sf"/>
</dbReference>
<dbReference type="GO" id="GO:0008360">
    <property type="term" value="P:regulation of cell shape"/>
    <property type="evidence" value="ECO:0007669"/>
    <property type="project" value="UniProtKB-KW"/>
</dbReference>
<evidence type="ECO:0000256" key="2">
    <source>
        <dbReference type="ARBA" id="ARBA00022598"/>
    </source>
</evidence>
<dbReference type="InterPro" id="IPR013221">
    <property type="entry name" value="Mur_ligase_cen"/>
</dbReference>
<dbReference type="InterPro" id="IPR004101">
    <property type="entry name" value="Mur_ligase_C"/>
</dbReference>
<dbReference type="Pfam" id="PF02875">
    <property type="entry name" value="Mur_ligase_C"/>
    <property type="match status" value="1"/>
</dbReference>
<dbReference type="SUPFAM" id="SSF63418">
    <property type="entry name" value="MurE/MurF N-terminal domain"/>
    <property type="match status" value="1"/>
</dbReference>
<feature type="domain" description="Mur ligase C-terminal" evidence="13">
    <location>
        <begin position="315"/>
        <end position="440"/>
    </location>
</feature>
<evidence type="ECO:0000256" key="8">
    <source>
        <dbReference type="ARBA" id="ARBA00023306"/>
    </source>
</evidence>
<evidence type="ECO:0000256" key="5">
    <source>
        <dbReference type="ARBA" id="ARBA00022840"/>
    </source>
</evidence>
<dbReference type="EMBL" id="CP016893">
    <property type="protein sequence ID" value="AST58721.1"/>
    <property type="molecule type" value="Genomic_DNA"/>
</dbReference>
<evidence type="ECO:0000256" key="11">
    <source>
        <dbReference type="RuleBase" id="RU004136"/>
    </source>
</evidence>
<dbReference type="Pfam" id="PF01225">
    <property type="entry name" value="Mur_ligase"/>
    <property type="match status" value="1"/>
</dbReference>
<sequence length="457" mass="50785">MILSVKEIIDATSGKLLSGDINSTISGISTDSRTIKEGELFIPLKGENFNGEMFVEDALKIGSASLTESVNNVGRYNKPVIFVDNTKEALHKIAKYYREKFQIPFIAVTGSNGKTTTKDMIYDVLSMKYNVLKTQGNFNNEIGLPLTIFRLNKKHDMAVVEMGMSGFGEIRRLKNIAAPNVAVYTNIGVAHIEKLGSRENILKAKSELVEDFKEGYTVILNADDDMLIKLTDKKGPQYITYGIDNGDVKAFDIEYKEESVKYKVIIDGYLMDVELNVPGKHNVYNSLAAICIGIIFGVNKEDMRKALAEFQPSAMRLNILDVSGIKVINDAYNANPGSMKAALSVLKEYKDRRKVAVLGNMLELGEYSDLAHEEVGKYVKDENIDVLITVGEFASKIAEGAIKNGMDAKNVMICKNNVEAYEKIKKIKSNNDVFLIKGSRGMKMEEIVKFLQESANK</sequence>
<comment type="function">
    <text evidence="10 11">Involved in cell wall formation. Catalyzes the final step in the synthesis of UDP-N-acetylmuramoyl-pentapeptide, the precursor of murein.</text>
</comment>
<dbReference type="GO" id="GO:0051301">
    <property type="term" value="P:cell division"/>
    <property type="evidence" value="ECO:0007669"/>
    <property type="project" value="UniProtKB-KW"/>
</dbReference>
<dbReference type="Gene3D" id="3.40.1190.10">
    <property type="entry name" value="Mur-like, catalytic domain"/>
    <property type="match status" value="1"/>
</dbReference>
<evidence type="ECO:0000256" key="4">
    <source>
        <dbReference type="ARBA" id="ARBA00022741"/>
    </source>
</evidence>
<evidence type="ECO:0000259" key="14">
    <source>
        <dbReference type="Pfam" id="PF08245"/>
    </source>
</evidence>
<dbReference type="Proteomes" id="UP000214975">
    <property type="component" value="Chromosome"/>
</dbReference>
<keyword evidence="1 10" id="KW-0963">Cytoplasm</keyword>
<dbReference type="UniPathway" id="UPA00219"/>
<dbReference type="InterPro" id="IPR005863">
    <property type="entry name" value="UDP-N-AcMur_synth"/>
</dbReference>
<dbReference type="GO" id="GO:0008766">
    <property type="term" value="F:UDP-N-acetylmuramoylalanyl-D-glutamyl-2,6-diaminopimelate-D-alanyl-D-alanine ligase activity"/>
    <property type="evidence" value="ECO:0007669"/>
    <property type="project" value="RHEA"/>
</dbReference>
<dbReference type="SUPFAM" id="SSF53244">
    <property type="entry name" value="MurD-like peptide ligases, peptide-binding domain"/>
    <property type="match status" value="1"/>
</dbReference>
<organism evidence="15 16">
    <name type="scientific">Thermoanaerobacterium thermosaccharolyticum</name>
    <name type="common">Clostridium thermosaccharolyticum</name>
    <dbReference type="NCBI Taxonomy" id="1517"/>
    <lineage>
        <taxon>Bacteria</taxon>
        <taxon>Bacillati</taxon>
        <taxon>Bacillota</taxon>
        <taxon>Clostridia</taxon>
        <taxon>Thermoanaerobacterales</taxon>
        <taxon>Thermoanaerobacteraceae</taxon>
        <taxon>Thermoanaerobacterium</taxon>
    </lineage>
</organism>
<name>A0A223I1W5_THETR</name>
<dbReference type="Gene3D" id="3.90.190.20">
    <property type="entry name" value="Mur ligase, C-terminal domain"/>
    <property type="match status" value="1"/>
</dbReference>
<evidence type="ECO:0000256" key="9">
    <source>
        <dbReference type="ARBA" id="ARBA00023316"/>
    </source>
</evidence>
<keyword evidence="9 10" id="KW-0961">Cell wall biogenesis/degradation</keyword>
<keyword evidence="2 10" id="KW-0436">Ligase</keyword>
<dbReference type="GO" id="GO:0009252">
    <property type="term" value="P:peptidoglycan biosynthetic process"/>
    <property type="evidence" value="ECO:0007669"/>
    <property type="project" value="UniProtKB-UniRule"/>
</dbReference>
<evidence type="ECO:0000256" key="1">
    <source>
        <dbReference type="ARBA" id="ARBA00022490"/>
    </source>
</evidence>
<dbReference type="PANTHER" id="PTHR43024">
    <property type="entry name" value="UDP-N-ACETYLMURAMOYL-TRIPEPTIDE--D-ALANYL-D-ALANINE LIGASE"/>
    <property type="match status" value="1"/>
</dbReference>
<keyword evidence="3 10" id="KW-0132">Cell division</keyword>
<evidence type="ECO:0000259" key="12">
    <source>
        <dbReference type="Pfam" id="PF01225"/>
    </source>
</evidence>
<dbReference type="InterPro" id="IPR035911">
    <property type="entry name" value="MurE/MurF_N"/>
</dbReference>
<evidence type="ECO:0000256" key="7">
    <source>
        <dbReference type="ARBA" id="ARBA00022984"/>
    </source>
</evidence>
<protein>
    <recommendedName>
        <fullName evidence="10 11">UDP-N-acetylmuramoyl-tripeptide--D-alanyl-D-alanine ligase</fullName>
        <ecNumber evidence="10 11">6.3.2.10</ecNumber>
    </recommendedName>
    <alternativeName>
        <fullName evidence="10">D-alanyl-D-alanine-adding enzyme</fullName>
    </alternativeName>
</protein>
<dbReference type="InterPro" id="IPR051046">
    <property type="entry name" value="MurCDEF_CellWall_CoF430Synth"/>
</dbReference>
<feature type="domain" description="Mur ligase N-terminal catalytic" evidence="12">
    <location>
        <begin position="24"/>
        <end position="97"/>
    </location>
</feature>
<dbReference type="Pfam" id="PF08245">
    <property type="entry name" value="Mur_ligase_M"/>
    <property type="match status" value="1"/>
</dbReference>
<comment type="similarity">
    <text evidence="10">Belongs to the MurCDEF family. MurF subfamily.</text>
</comment>
<dbReference type="SUPFAM" id="SSF53623">
    <property type="entry name" value="MurD-like peptide ligases, catalytic domain"/>
    <property type="match status" value="1"/>
</dbReference>
<feature type="domain" description="Mur ligase central" evidence="14">
    <location>
        <begin position="108"/>
        <end position="292"/>
    </location>
</feature>
<evidence type="ECO:0000256" key="3">
    <source>
        <dbReference type="ARBA" id="ARBA00022618"/>
    </source>
</evidence>
<feature type="binding site" evidence="10">
    <location>
        <begin position="110"/>
        <end position="116"/>
    </location>
    <ligand>
        <name>ATP</name>
        <dbReference type="ChEBI" id="CHEBI:30616"/>
    </ligand>
</feature>
<comment type="pathway">
    <text evidence="10 11">Cell wall biogenesis; peptidoglycan biosynthesis.</text>
</comment>